<accession>A0A2M4DAX0</accession>
<proteinExistence type="predicted"/>
<dbReference type="AlphaFoldDB" id="A0A2M4DAX0"/>
<feature type="chain" id="PRO_5014669631" evidence="1">
    <location>
        <begin position="22"/>
        <end position="90"/>
    </location>
</feature>
<sequence>MCVCVCVCVCVVVIAPPTTNSFATLAPRHSARVSLSPPRLPLTHCTVSLFRSRKELRPPAQYRRTPPLSPGLTITTTTILLSISVSVGQK</sequence>
<evidence type="ECO:0000256" key="1">
    <source>
        <dbReference type="SAM" id="SignalP"/>
    </source>
</evidence>
<dbReference type="EMBL" id="GGFL01010509">
    <property type="protein sequence ID" value="MBW74687.1"/>
    <property type="molecule type" value="Transcribed_RNA"/>
</dbReference>
<keyword evidence="1" id="KW-0732">Signal</keyword>
<evidence type="ECO:0000313" key="2">
    <source>
        <dbReference type="EMBL" id="MBW74687.1"/>
    </source>
</evidence>
<protein>
    <submittedName>
        <fullName evidence="2">Putative secreted protein</fullName>
    </submittedName>
</protein>
<reference evidence="2" key="1">
    <citation type="submission" date="2018-01" db="EMBL/GenBank/DDBJ databases">
        <title>An insight into the sialome of Amazonian anophelines.</title>
        <authorList>
            <person name="Ribeiro J.M."/>
            <person name="Scarpassa V."/>
            <person name="Calvo E."/>
        </authorList>
    </citation>
    <scope>NUCLEOTIDE SEQUENCE</scope>
</reference>
<organism evidence="2">
    <name type="scientific">Anopheles darlingi</name>
    <name type="common">Mosquito</name>
    <dbReference type="NCBI Taxonomy" id="43151"/>
    <lineage>
        <taxon>Eukaryota</taxon>
        <taxon>Metazoa</taxon>
        <taxon>Ecdysozoa</taxon>
        <taxon>Arthropoda</taxon>
        <taxon>Hexapoda</taxon>
        <taxon>Insecta</taxon>
        <taxon>Pterygota</taxon>
        <taxon>Neoptera</taxon>
        <taxon>Endopterygota</taxon>
        <taxon>Diptera</taxon>
        <taxon>Nematocera</taxon>
        <taxon>Culicoidea</taxon>
        <taxon>Culicidae</taxon>
        <taxon>Anophelinae</taxon>
        <taxon>Anopheles</taxon>
    </lineage>
</organism>
<feature type="signal peptide" evidence="1">
    <location>
        <begin position="1"/>
        <end position="21"/>
    </location>
</feature>
<name>A0A2M4DAX0_ANODA</name>